<evidence type="ECO:0000313" key="10">
    <source>
        <dbReference type="Proteomes" id="UP001219933"/>
    </source>
</evidence>
<keyword evidence="2 4" id="KW-0819">tRNA processing</keyword>
<dbReference type="PANTHER" id="PTHR13070:SF0">
    <property type="entry name" value="TRNA-SPLICING ENDONUCLEASE SUBUNIT SEN34"/>
    <property type="match status" value="1"/>
</dbReference>
<dbReference type="InterPro" id="IPR006677">
    <property type="entry name" value="tRNA_intron_Endonuc_cat-like"/>
</dbReference>
<protein>
    <recommendedName>
        <fullName evidence="4">tRNA-splicing endonuclease subunit Sen34</fullName>
        <ecNumber evidence="4">4.6.1.16</ecNumber>
    </recommendedName>
</protein>
<dbReference type="GO" id="GO:0000379">
    <property type="term" value="P:tRNA-type intron splice site recognition and cleavage"/>
    <property type="evidence" value="ECO:0007669"/>
    <property type="project" value="UniProtKB-UniRule"/>
</dbReference>
<evidence type="ECO:0000256" key="5">
    <source>
        <dbReference type="PIRSR" id="PIRSR017250-50"/>
    </source>
</evidence>
<dbReference type="Proteomes" id="UP001219933">
    <property type="component" value="Chromosome 3"/>
</dbReference>
<evidence type="ECO:0000256" key="4">
    <source>
        <dbReference type="PIRNR" id="PIRNR017250"/>
    </source>
</evidence>
<feature type="active site" evidence="5">
    <location>
        <position position="250"/>
    </location>
</feature>
<sequence>MQALREAYPGRVPIHLSNGVAYLWSVQDVEVARTQYHICGLLSGTLPLIPQQNVFLGLPLRLIPEEVVLLLRNDAGVLIDESNAYFTPTDEEQQAYLDKRAAGIAEQKERALKKQQENRERAEAALRANGDDALARRRLRQAKKGGATETPPPAQEPAAVEESFDKAPYLHITEGAPDQTPGFRPRTRRMCTEGETPNAYESLQEAFAAGVFTFPSTYVERARCAVFEDLHKQGYYMSTGLRFGGDYVVYPGDPLRYHSHYTATILSSKDEPLPAFHVIASGRLGTAVKKSHLICSVTIAEPDDEAAAKSRVAGSDTGEWGSVEYWSLAWAGFGT</sequence>
<dbReference type="InterPro" id="IPR011856">
    <property type="entry name" value="tRNA_endonuc-like_dom_sf"/>
</dbReference>
<evidence type="ECO:0000256" key="2">
    <source>
        <dbReference type="ARBA" id="ARBA00022694"/>
    </source>
</evidence>
<evidence type="ECO:0000259" key="8">
    <source>
        <dbReference type="Pfam" id="PF26577"/>
    </source>
</evidence>
<dbReference type="PANTHER" id="PTHR13070">
    <property type="entry name" value="TRNA-SPLICING ENDONUCLEASE SUBUNIT SEN34-RELATED"/>
    <property type="match status" value="1"/>
</dbReference>
<dbReference type="EC" id="4.6.1.16" evidence="4"/>
<dbReference type="InterPro" id="IPR059049">
    <property type="entry name" value="TSEN34_N"/>
</dbReference>
<feature type="active site" evidence="5">
    <location>
        <position position="258"/>
    </location>
</feature>
<feature type="domain" description="tRNA intron endonuclease catalytic" evidence="7">
    <location>
        <begin position="223"/>
        <end position="297"/>
    </location>
</feature>
<evidence type="ECO:0000256" key="3">
    <source>
        <dbReference type="ARBA" id="ARBA00023239"/>
    </source>
</evidence>
<organism evidence="9 10">
    <name type="scientific">Malassezia cuniculi</name>
    <dbReference type="NCBI Taxonomy" id="948313"/>
    <lineage>
        <taxon>Eukaryota</taxon>
        <taxon>Fungi</taxon>
        <taxon>Dikarya</taxon>
        <taxon>Basidiomycota</taxon>
        <taxon>Ustilaginomycotina</taxon>
        <taxon>Malasseziomycetes</taxon>
        <taxon>Malasseziales</taxon>
        <taxon>Malasseziaceae</taxon>
        <taxon>Malassezia</taxon>
    </lineage>
</organism>
<comment type="similarity">
    <text evidence="1 4">Belongs to the tRNA-intron endonuclease family.</text>
</comment>
<feature type="active site" evidence="5">
    <location>
        <position position="290"/>
    </location>
</feature>
<accession>A0AAF0EVA1</accession>
<dbReference type="Pfam" id="PF26577">
    <property type="entry name" value="TSEN34_N"/>
    <property type="match status" value="1"/>
</dbReference>
<dbReference type="GO" id="GO:0000213">
    <property type="term" value="F:tRNA-intron lyase activity"/>
    <property type="evidence" value="ECO:0007669"/>
    <property type="project" value="UniProtKB-UniRule"/>
</dbReference>
<dbReference type="EMBL" id="CP119879">
    <property type="protein sequence ID" value="WFD35705.1"/>
    <property type="molecule type" value="Genomic_DNA"/>
</dbReference>
<dbReference type="PIRSF" id="PIRSF017250">
    <property type="entry name" value="tRNA_splic_SEN34"/>
    <property type="match status" value="1"/>
</dbReference>
<dbReference type="Gene3D" id="3.40.1350.10">
    <property type="match status" value="1"/>
</dbReference>
<dbReference type="CDD" id="cd22363">
    <property type="entry name" value="tRNA-intron_lyase_C"/>
    <property type="match status" value="1"/>
</dbReference>
<evidence type="ECO:0000313" key="9">
    <source>
        <dbReference type="EMBL" id="WFD35705.1"/>
    </source>
</evidence>
<feature type="coiled-coil region" evidence="6">
    <location>
        <begin position="105"/>
        <end position="132"/>
    </location>
</feature>
<comment type="function">
    <text evidence="4">Constitutes one of the two catalytic subunit of the tRNA-splicing endonuclease complex, a complex responsible for identification and cleavage of the splice sites in pre-tRNA. It cleaves pre-tRNA at the 5'- and 3'-splice sites to release the intron. The products are an intron and two tRNA half-molecules bearing 2',3'-cyclic phosphate and 5'-OH termini. There are no conserved sequences at the splice sites, but the intron is invariably located at the same site in the gene, placing the splice sites an invariant distance from the constant structural features of the tRNA body.</text>
</comment>
<keyword evidence="10" id="KW-1185">Reference proteome</keyword>
<reference evidence="9" key="1">
    <citation type="submission" date="2023-03" db="EMBL/GenBank/DDBJ databases">
        <title>Mating type loci evolution in Malassezia.</title>
        <authorList>
            <person name="Coelho M.A."/>
        </authorList>
    </citation>
    <scope>NUCLEOTIDE SEQUENCE</scope>
    <source>
        <strain evidence="9">CBS 11721</strain>
    </source>
</reference>
<dbReference type="SUPFAM" id="SSF53032">
    <property type="entry name" value="tRNA-intron endonuclease catalytic domain-like"/>
    <property type="match status" value="1"/>
</dbReference>
<dbReference type="GO" id="GO:0000214">
    <property type="term" value="C:tRNA-intron endonuclease complex"/>
    <property type="evidence" value="ECO:0007669"/>
    <property type="project" value="UniProtKB-UniRule"/>
</dbReference>
<name>A0AAF0EVA1_9BASI</name>
<dbReference type="Pfam" id="PF01974">
    <property type="entry name" value="tRNA_int_endo"/>
    <property type="match status" value="1"/>
</dbReference>
<dbReference type="InterPro" id="IPR016690">
    <property type="entry name" value="TSEN34"/>
</dbReference>
<evidence type="ECO:0000256" key="6">
    <source>
        <dbReference type="SAM" id="Coils"/>
    </source>
</evidence>
<evidence type="ECO:0000259" key="7">
    <source>
        <dbReference type="Pfam" id="PF01974"/>
    </source>
</evidence>
<proteinExistence type="inferred from homology"/>
<dbReference type="InterPro" id="IPR036167">
    <property type="entry name" value="tRNA_intron_Endo_cat-like_sf"/>
</dbReference>
<feature type="domain" description="TSEN34 N-terminal" evidence="8">
    <location>
        <begin position="12"/>
        <end position="81"/>
    </location>
</feature>
<gene>
    <name evidence="9" type="primary">SEN34</name>
    <name evidence="9" type="ORF">MCUN1_002566</name>
</gene>
<dbReference type="GO" id="GO:0003676">
    <property type="term" value="F:nucleic acid binding"/>
    <property type="evidence" value="ECO:0007669"/>
    <property type="project" value="InterPro"/>
</dbReference>
<keyword evidence="6" id="KW-0175">Coiled coil</keyword>
<keyword evidence="3 4" id="KW-0456">Lyase</keyword>
<evidence type="ECO:0000256" key="1">
    <source>
        <dbReference type="ARBA" id="ARBA00008078"/>
    </source>
</evidence>
<dbReference type="AlphaFoldDB" id="A0AAF0EVA1"/>